<comment type="cofactor">
    <cofactor evidence="1">
        <name>heme</name>
        <dbReference type="ChEBI" id="CHEBI:30413"/>
    </cofactor>
</comment>
<keyword evidence="8" id="KW-0460">Magnesium</keyword>
<dbReference type="EMBL" id="AM406670">
    <property type="protein sequence ID" value="CAL96393.1"/>
    <property type="molecule type" value="Genomic_DNA"/>
</dbReference>
<dbReference type="GO" id="GO:0019825">
    <property type="term" value="F:oxygen binding"/>
    <property type="evidence" value="ECO:0007669"/>
    <property type="project" value="InterPro"/>
</dbReference>
<dbReference type="PROSITE" id="PS50887">
    <property type="entry name" value="GGDEF"/>
    <property type="match status" value="1"/>
</dbReference>
<comment type="catalytic activity">
    <reaction evidence="11">
        <text>2 GTP = 3',3'-c-di-GMP + 2 diphosphate</text>
        <dbReference type="Rhea" id="RHEA:24898"/>
        <dbReference type="ChEBI" id="CHEBI:33019"/>
        <dbReference type="ChEBI" id="CHEBI:37565"/>
        <dbReference type="ChEBI" id="CHEBI:58805"/>
        <dbReference type="EC" id="2.7.7.65"/>
    </reaction>
</comment>
<evidence type="ECO:0000256" key="10">
    <source>
        <dbReference type="ARBA" id="ARBA00029839"/>
    </source>
</evidence>
<dbReference type="GO" id="GO:0052621">
    <property type="term" value="F:diguanylate cyclase activity"/>
    <property type="evidence" value="ECO:0007669"/>
    <property type="project" value="UniProtKB-EC"/>
</dbReference>
<dbReference type="Pfam" id="PF11563">
    <property type="entry name" value="Protoglobin"/>
    <property type="match status" value="1"/>
</dbReference>
<dbReference type="InterPro" id="IPR050469">
    <property type="entry name" value="Diguanylate_Cyclase"/>
</dbReference>
<dbReference type="InterPro" id="IPR000160">
    <property type="entry name" value="GGDEF_dom"/>
</dbReference>
<dbReference type="InterPro" id="IPR012292">
    <property type="entry name" value="Globin/Proto"/>
</dbReference>
<gene>
    <name evidence="13" type="ordered locus">azo3777</name>
</gene>
<dbReference type="UniPathway" id="UPA00599"/>
<dbReference type="GO" id="GO:0005886">
    <property type="term" value="C:plasma membrane"/>
    <property type="evidence" value="ECO:0007669"/>
    <property type="project" value="TreeGrafter"/>
</dbReference>
<keyword evidence="7" id="KW-0547">Nucleotide-binding</keyword>
<dbReference type="Gene3D" id="3.30.70.270">
    <property type="match status" value="1"/>
</dbReference>
<dbReference type="SUPFAM" id="SSF46458">
    <property type="entry name" value="Globin-like"/>
    <property type="match status" value="1"/>
</dbReference>
<evidence type="ECO:0000256" key="6">
    <source>
        <dbReference type="ARBA" id="ARBA00022723"/>
    </source>
</evidence>
<dbReference type="GO" id="GO:0000166">
    <property type="term" value="F:nucleotide binding"/>
    <property type="evidence" value="ECO:0007669"/>
    <property type="project" value="UniProtKB-KW"/>
</dbReference>
<dbReference type="CDD" id="cd01949">
    <property type="entry name" value="GGDEF"/>
    <property type="match status" value="1"/>
</dbReference>
<keyword evidence="5" id="KW-0808">Transferase</keyword>
<dbReference type="InterPro" id="IPR044398">
    <property type="entry name" value="Globin-sensor_dom"/>
</dbReference>
<dbReference type="HOGENOM" id="CLU_000445_11_5_4"/>
<keyword evidence="4" id="KW-0349">Heme</keyword>
<evidence type="ECO:0000256" key="8">
    <source>
        <dbReference type="ARBA" id="ARBA00022842"/>
    </source>
</evidence>
<dbReference type="InterPro" id="IPR039435">
    <property type="entry name" value="DosC_GS"/>
</dbReference>
<sequence length="475" mass="53670">MRLFPARFSAMSSAGHFSHETIESDWLKLFDAVSPSLREAVRDVVLEHRAAMADAFYARMMADGDARPFLSHEAVHQRLRFSMQRWMETLFSCADHAAFAAAMALQRHVGEVHSRVDLPVNLVARGARVLKGEIAARLPASGLDRAALVQAVLYVDNLIDLAFEVMSSAYVASHERATRIDEAYRVFSYGQNMSLERERQRASLLDWENRFLQAMMAGQSGDELPLISDSAFGLWLQHKAVAVFEGSAELPSIREGMRRLDRDLIPLCRQQMESLDERGESRRLIKAVQSELGQLKFLIGAMFERFVDLESGKDALTQLLNRRFLPAILTRETEIARNQHKSFALLLVDVDHFKQINDVHGHDAGDRVLQQIASLLLNTVRSGDFVFRYGGEEFLVLLVEVDRQHAARVAEKIRQRVQQETFLLPDSRQLQVTASVGVALHDGHPDYQRLINQADDALYRAKTGGRNRCEFATDA</sequence>
<dbReference type="InterPro" id="IPR009050">
    <property type="entry name" value="Globin-like_sf"/>
</dbReference>
<evidence type="ECO:0000256" key="11">
    <source>
        <dbReference type="ARBA" id="ARBA00034247"/>
    </source>
</evidence>
<dbReference type="KEGG" id="aoa:dqs_3928"/>
<keyword evidence="9" id="KW-0408">Iron</keyword>
<feature type="domain" description="GGDEF" evidence="12">
    <location>
        <begin position="341"/>
        <end position="474"/>
    </location>
</feature>
<organism evidence="13 14">
    <name type="scientific">Azoarcus sp. (strain BH72)</name>
    <dbReference type="NCBI Taxonomy" id="418699"/>
    <lineage>
        <taxon>Bacteria</taxon>
        <taxon>Pseudomonadati</taxon>
        <taxon>Pseudomonadota</taxon>
        <taxon>Betaproteobacteria</taxon>
        <taxon>Rhodocyclales</taxon>
        <taxon>Zoogloeaceae</taxon>
        <taxon>Azoarcus</taxon>
    </lineage>
</organism>
<dbReference type="STRING" id="62928.azo3777"/>
<dbReference type="CDD" id="cd14757">
    <property type="entry name" value="GS_EcDosC-like_GGDEF"/>
    <property type="match status" value="1"/>
</dbReference>
<dbReference type="KEGG" id="azo:azo3777"/>
<dbReference type="GO" id="GO:1902201">
    <property type="term" value="P:negative regulation of bacterial-type flagellum-dependent cell motility"/>
    <property type="evidence" value="ECO:0007669"/>
    <property type="project" value="TreeGrafter"/>
</dbReference>
<dbReference type="SUPFAM" id="SSF55073">
    <property type="entry name" value="Nucleotide cyclase"/>
    <property type="match status" value="1"/>
</dbReference>
<dbReference type="GO" id="GO:0043709">
    <property type="term" value="P:cell adhesion involved in single-species biofilm formation"/>
    <property type="evidence" value="ECO:0007669"/>
    <property type="project" value="TreeGrafter"/>
</dbReference>
<reference evidence="13 14" key="1">
    <citation type="journal article" date="2006" name="Nat. Biotechnol.">
        <title>Complete genome of the mutualistic, N2-fixing grass endophyte Azoarcus sp. strain BH72.</title>
        <authorList>
            <person name="Krause A."/>
            <person name="Ramakumar A."/>
            <person name="Bartels D."/>
            <person name="Battistoni F."/>
            <person name="Bekel T."/>
            <person name="Boch J."/>
            <person name="Boehm M."/>
            <person name="Friedrich F."/>
            <person name="Hurek T."/>
            <person name="Krause L."/>
            <person name="Linke B."/>
            <person name="McHardy A.C."/>
            <person name="Sarkar A."/>
            <person name="Schneiker S."/>
            <person name="Syed A.A."/>
            <person name="Thauer R."/>
            <person name="Vorhoelter F.-J."/>
            <person name="Weidner S."/>
            <person name="Puehler A."/>
            <person name="Reinhold-Hurek B."/>
            <person name="Kaiser O."/>
            <person name="Goesmann A."/>
        </authorList>
    </citation>
    <scope>NUCLEOTIDE SEQUENCE [LARGE SCALE GENOMIC DNA]</scope>
    <source>
        <strain evidence="13 14">BH72</strain>
    </source>
</reference>
<accession>A1KC37</accession>
<dbReference type="NCBIfam" id="TIGR00254">
    <property type="entry name" value="GGDEF"/>
    <property type="match status" value="1"/>
</dbReference>
<evidence type="ECO:0000256" key="5">
    <source>
        <dbReference type="ARBA" id="ARBA00022679"/>
    </source>
</evidence>
<dbReference type="EC" id="2.7.7.65" evidence="2"/>
<evidence type="ECO:0000313" key="14">
    <source>
        <dbReference type="Proteomes" id="UP000002588"/>
    </source>
</evidence>
<dbReference type="Pfam" id="PF00990">
    <property type="entry name" value="GGDEF"/>
    <property type="match status" value="1"/>
</dbReference>
<evidence type="ECO:0000256" key="2">
    <source>
        <dbReference type="ARBA" id="ARBA00012528"/>
    </source>
</evidence>
<protein>
    <recommendedName>
        <fullName evidence="3">Diguanylate cyclase DosC</fullName>
        <ecNumber evidence="2">2.7.7.65</ecNumber>
    </recommendedName>
    <alternativeName>
        <fullName evidence="10">Direct oxygen-sensing cyclase</fullName>
    </alternativeName>
</protein>
<dbReference type="Pfam" id="PF21118">
    <property type="entry name" value="DosC_2nd"/>
    <property type="match status" value="1"/>
</dbReference>
<dbReference type="SMART" id="SM00267">
    <property type="entry name" value="GGDEF"/>
    <property type="match status" value="1"/>
</dbReference>
<dbReference type="Gene3D" id="1.10.490.10">
    <property type="entry name" value="Globins"/>
    <property type="match status" value="1"/>
</dbReference>
<dbReference type="FunFam" id="3.30.70.270:FF:000001">
    <property type="entry name" value="Diguanylate cyclase domain protein"/>
    <property type="match status" value="1"/>
</dbReference>
<keyword evidence="14" id="KW-1185">Reference proteome</keyword>
<dbReference type="eggNOG" id="COG3706">
    <property type="taxonomic scope" value="Bacteria"/>
</dbReference>
<dbReference type="InterPro" id="IPR043128">
    <property type="entry name" value="Rev_trsase/Diguanyl_cyclase"/>
</dbReference>
<evidence type="ECO:0000256" key="4">
    <source>
        <dbReference type="ARBA" id="ARBA00022617"/>
    </source>
</evidence>
<evidence type="ECO:0000313" key="13">
    <source>
        <dbReference type="EMBL" id="CAL96393.1"/>
    </source>
</evidence>
<dbReference type="Proteomes" id="UP000002588">
    <property type="component" value="Chromosome"/>
</dbReference>
<evidence type="ECO:0000256" key="7">
    <source>
        <dbReference type="ARBA" id="ARBA00022741"/>
    </source>
</evidence>
<proteinExistence type="predicted"/>
<evidence type="ECO:0000259" key="12">
    <source>
        <dbReference type="PROSITE" id="PS50887"/>
    </source>
</evidence>
<evidence type="ECO:0000256" key="9">
    <source>
        <dbReference type="ARBA" id="ARBA00023004"/>
    </source>
</evidence>
<dbReference type="PANTHER" id="PTHR45138:SF9">
    <property type="entry name" value="DIGUANYLATE CYCLASE DGCM-RELATED"/>
    <property type="match status" value="1"/>
</dbReference>
<dbReference type="InterPro" id="IPR029787">
    <property type="entry name" value="Nucleotide_cyclase"/>
</dbReference>
<name>A1KC37_AZOSB</name>
<dbReference type="InterPro" id="IPR048442">
    <property type="entry name" value="DosC_2nd"/>
</dbReference>
<dbReference type="GO" id="GO:0046872">
    <property type="term" value="F:metal ion binding"/>
    <property type="evidence" value="ECO:0007669"/>
    <property type="project" value="UniProtKB-KW"/>
</dbReference>
<keyword evidence="6" id="KW-0479">Metal-binding</keyword>
<dbReference type="PANTHER" id="PTHR45138">
    <property type="entry name" value="REGULATORY COMPONENTS OF SENSORY TRANSDUCTION SYSTEM"/>
    <property type="match status" value="1"/>
</dbReference>
<dbReference type="AlphaFoldDB" id="A1KC37"/>
<evidence type="ECO:0000256" key="1">
    <source>
        <dbReference type="ARBA" id="ARBA00001971"/>
    </source>
</evidence>
<evidence type="ECO:0000256" key="3">
    <source>
        <dbReference type="ARBA" id="ARBA00015125"/>
    </source>
</evidence>
<dbReference type="GO" id="GO:0020037">
    <property type="term" value="F:heme binding"/>
    <property type="evidence" value="ECO:0007669"/>
    <property type="project" value="InterPro"/>
</dbReference>